<sequence>FWAPPKSLPQLQALTLDGKIFRAGPLQRSVICPICRGPFRDPVLLDCDHSYCRACITGHWEREGVLSCPHCQKVFNRRNLRTHVKLAVEGNVLFLYSWNKGLWHGEIGKSWVAGHTESSPWGLALGVCPLI</sequence>
<keyword evidence="2 4" id="KW-0863">Zinc-finger</keyword>
<reference evidence="6" key="1">
    <citation type="submission" date="2025-08" db="UniProtKB">
        <authorList>
            <consortium name="Ensembl"/>
        </authorList>
    </citation>
    <scope>IDENTIFICATION</scope>
</reference>
<dbReference type="InterPro" id="IPR017907">
    <property type="entry name" value="Znf_RING_CS"/>
</dbReference>
<dbReference type="GO" id="GO:0008270">
    <property type="term" value="F:zinc ion binding"/>
    <property type="evidence" value="ECO:0007669"/>
    <property type="project" value="UniProtKB-KW"/>
</dbReference>
<keyword evidence="3" id="KW-0862">Zinc</keyword>
<evidence type="ECO:0000256" key="3">
    <source>
        <dbReference type="ARBA" id="ARBA00022833"/>
    </source>
</evidence>
<dbReference type="PROSITE" id="PS50089">
    <property type="entry name" value="ZF_RING_2"/>
    <property type="match status" value="1"/>
</dbReference>
<name>A0A8C8VGY8_9SAUR</name>
<accession>A0A8C8VGY8</accession>
<dbReference type="InterPro" id="IPR050143">
    <property type="entry name" value="TRIM/RBCC"/>
</dbReference>
<dbReference type="SUPFAM" id="SSF57850">
    <property type="entry name" value="RING/U-box"/>
    <property type="match status" value="1"/>
</dbReference>
<dbReference type="Proteomes" id="UP000694393">
    <property type="component" value="Unplaced"/>
</dbReference>
<evidence type="ECO:0000256" key="4">
    <source>
        <dbReference type="PROSITE-ProRule" id="PRU00175"/>
    </source>
</evidence>
<dbReference type="InterPro" id="IPR013083">
    <property type="entry name" value="Znf_RING/FYVE/PHD"/>
</dbReference>
<protein>
    <recommendedName>
        <fullName evidence="5">RING-type domain-containing protein</fullName>
    </recommendedName>
</protein>
<evidence type="ECO:0000313" key="7">
    <source>
        <dbReference type="Proteomes" id="UP000694393"/>
    </source>
</evidence>
<dbReference type="Pfam" id="PF13445">
    <property type="entry name" value="zf-RING_UBOX"/>
    <property type="match status" value="1"/>
</dbReference>
<feature type="domain" description="RING-type" evidence="5">
    <location>
        <begin position="32"/>
        <end position="72"/>
    </location>
</feature>
<dbReference type="InterPro" id="IPR027370">
    <property type="entry name" value="Znf-RING_euk"/>
</dbReference>
<organism evidence="6 7">
    <name type="scientific">Pelusios castaneus</name>
    <name type="common">West African mud turtle</name>
    <dbReference type="NCBI Taxonomy" id="367368"/>
    <lineage>
        <taxon>Eukaryota</taxon>
        <taxon>Metazoa</taxon>
        <taxon>Chordata</taxon>
        <taxon>Craniata</taxon>
        <taxon>Vertebrata</taxon>
        <taxon>Euteleostomi</taxon>
        <taxon>Archelosauria</taxon>
        <taxon>Testudinata</taxon>
        <taxon>Testudines</taxon>
        <taxon>Pleurodira</taxon>
        <taxon>Pelomedusidae</taxon>
        <taxon>Pelusios</taxon>
    </lineage>
</organism>
<dbReference type="PANTHER" id="PTHR24103">
    <property type="entry name" value="E3 UBIQUITIN-PROTEIN LIGASE TRIM"/>
    <property type="match status" value="1"/>
</dbReference>
<evidence type="ECO:0000256" key="1">
    <source>
        <dbReference type="ARBA" id="ARBA00022723"/>
    </source>
</evidence>
<dbReference type="Gene3D" id="3.30.40.10">
    <property type="entry name" value="Zinc/RING finger domain, C3HC4 (zinc finger)"/>
    <property type="match status" value="1"/>
</dbReference>
<evidence type="ECO:0000256" key="2">
    <source>
        <dbReference type="ARBA" id="ARBA00022771"/>
    </source>
</evidence>
<reference evidence="6" key="2">
    <citation type="submission" date="2025-09" db="UniProtKB">
        <authorList>
            <consortium name="Ensembl"/>
        </authorList>
    </citation>
    <scope>IDENTIFICATION</scope>
</reference>
<dbReference type="AlphaFoldDB" id="A0A8C8VGY8"/>
<dbReference type="SMART" id="SM00184">
    <property type="entry name" value="RING"/>
    <property type="match status" value="1"/>
</dbReference>
<dbReference type="InterPro" id="IPR001841">
    <property type="entry name" value="Znf_RING"/>
</dbReference>
<dbReference type="PROSITE" id="PS00518">
    <property type="entry name" value="ZF_RING_1"/>
    <property type="match status" value="1"/>
</dbReference>
<proteinExistence type="predicted"/>
<keyword evidence="7" id="KW-1185">Reference proteome</keyword>
<dbReference type="Ensembl" id="ENSPCET00000007102.1">
    <property type="protein sequence ID" value="ENSPCEP00000006859.1"/>
    <property type="gene ID" value="ENSPCEG00000005525.1"/>
</dbReference>
<evidence type="ECO:0000259" key="5">
    <source>
        <dbReference type="PROSITE" id="PS50089"/>
    </source>
</evidence>
<keyword evidence="1" id="KW-0479">Metal-binding</keyword>
<evidence type="ECO:0000313" key="6">
    <source>
        <dbReference type="Ensembl" id="ENSPCEP00000006859.1"/>
    </source>
</evidence>